<evidence type="ECO:0000313" key="2">
    <source>
        <dbReference type="EMBL" id="KIV78559.1"/>
    </source>
</evidence>
<dbReference type="EMBL" id="KN846953">
    <property type="protein sequence ID" value="KIV78559.1"/>
    <property type="molecule type" value="Genomic_DNA"/>
</dbReference>
<dbReference type="HOGENOM" id="CLU_103773_2_1_1"/>
<evidence type="ECO:0000256" key="1">
    <source>
        <dbReference type="SAM" id="SignalP"/>
    </source>
</evidence>
<accession>A0A0D1YCL6</accession>
<organism evidence="2 3">
    <name type="scientific">Exophiala sideris</name>
    <dbReference type="NCBI Taxonomy" id="1016849"/>
    <lineage>
        <taxon>Eukaryota</taxon>
        <taxon>Fungi</taxon>
        <taxon>Dikarya</taxon>
        <taxon>Ascomycota</taxon>
        <taxon>Pezizomycotina</taxon>
        <taxon>Eurotiomycetes</taxon>
        <taxon>Chaetothyriomycetidae</taxon>
        <taxon>Chaetothyriales</taxon>
        <taxon>Herpotrichiellaceae</taxon>
        <taxon>Exophiala</taxon>
    </lineage>
</organism>
<feature type="chain" id="PRO_5002246836" description="Heme-binding protein" evidence="1">
    <location>
        <begin position="17"/>
        <end position="168"/>
    </location>
</feature>
<name>A0A0D1YCL6_9EURO</name>
<dbReference type="InterPro" id="IPR052517">
    <property type="entry name" value="GlcG_carb_metab_protein"/>
</dbReference>
<dbReference type="InterPro" id="IPR038084">
    <property type="entry name" value="PduO/GlcC-like_sf"/>
</dbReference>
<dbReference type="PANTHER" id="PTHR34309:SF1">
    <property type="entry name" value="PROTEIN GLCG"/>
    <property type="match status" value="1"/>
</dbReference>
<dbReference type="OrthoDB" id="5075159at2759"/>
<proteinExistence type="predicted"/>
<evidence type="ECO:0008006" key="4">
    <source>
        <dbReference type="Google" id="ProtNLM"/>
    </source>
</evidence>
<feature type="signal peptide" evidence="1">
    <location>
        <begin position="1"/>
        <end position="16"/>
    </location>
</feature>
<dbReference type="PANTHER" id="PTHR34309">
    <property type="entry name" value="SLR1406 PROTEIN"/>
    <property type="match status" value="1"/>
</dbReference>
<dbReference type="Pfam" id="PF03928">
    <property type="entry name" value="HbpS-like"/>
    <property type="match status" value="1"/>
</dbReference>
<keyword evidence="1" id="KW-0732">Signal</keyword>
<dbReference type="AlphaFoldDB" id="A0A0D1YCL6"/>
<dbReference type="InterPro" id="IPR005624">
    <property type="entry name" value="PduO/GlcC-like"/>
</dbReference>
<sequence>MRSLSILLSLPLLAYAQSSSTNFLGSSPTQRHIIDQVQALQVITAAATKAANISVAEQISVVDPSGALVAFLKMDNAFPASFDIATKKARTVADFNGAYTTADLFNLTQPGDALFGLEETNGGLIVFGGGLPIFVGGFFIGAIGCSGGSNDQDVTIATAGVNAIGSTS</sequence>
<protein>
    <recommendedName>
        <fullName evidence="4">Heme-binding protein</fullName>
    </recommendedName>
</protein>
<dbReference type="Gene3D" id="3.30.450.150">
    <property type="entry name" value="Haem-degrading domain"/>
    <property type="match status" value="1"/>
</dbReference>
<gene>
    <name evidence="2" type="ORF">PV11_06204</name>
</gene>
<reference evidence="2 3" key="1">
    <citation type="submission" date="2015-01" db="EMBL/GenBank/DDBJ databases">
        <title>The Genome Sequence of Exophiala sideris CBS121828.</title>
        <authorList>
            <consortium name="The Broad Institute Genomics Platform"/>
            <person name="Cuomo C."/>
            <person name="de Hoog S."/>
            <person name="Gorbushina A."/>
            <person name="Stielow B."/>
            <person name="Teixiera M."/>
            <person name="Abouelleil A."/>
            <person name="Chapman S.B."/>
            <person name="Priest M."/>
            <person name="Young S.K."/>
            <person name="Wortman J."/>
            <person name="Nusbaum C."/>
            <person name="Birren B."/>
        </authorList>
    </citation>
    <scope>NUCLEOTIDE SEQUENCE [LARGE SCALE GENOMIC DNA]</scope>
    <source>
        <strain evidence="2 3">CBS 121828</strain>
    </source>
</reference>
<evidence type="ECO:0000313" key="3">
    <source>
        <dbReference type="Proteomes" id="UP000053599"/>
    </source>
</evidence>
<dbReference type="Proteomes" id="UP000053599">
    <property type="component" value="Unassembled WGS sequence"/>
</dbReference>
<dbReference type="SUPFAM" id="SSF143744">
    <property type="entry name" value="GlcG-like"/>
    <property type="match status" value="1"/>
</dbReference>